<proteinExistence type="predicted"/>
<reference evidence="1 2" key="1">
    <citation type="submission" date="2015-08" db="EMBL/GenBank/DDBJ databases">
        <title>Next Generation Sequencing and Analysis of the Genome of Puccinia sorghi L Schw, the Causal Agent of Maize Common Rust.</title>
        <authorList>
            <person name="Rochi L."/>
            <person name="Burguener G."/>
            <person name="Darino M."/>
            <person name="Turjanski A."/>
            <person name="Kreff E."/>
            <person name="Dieguez M.J."/>
            <person name="Sacco F."/>
        </authorList>
    </citation>
    <scope>NUCLEOTIDE SEQUENCE [LARGE SCALE GENOMIC DNA]</scope>
    <source>
        <strain evidence="1 2">RO10H11247</strain>
    </source>
</reference>
<dbReference type="Proteomes" id="UP000037035">
    <property type="component" value="Unassembled WGS sequence"/>
</dbReference>
<dbReference type="OrthoDB" id="2422411at2759"/>
<dbReference type="AlphaFoldDB" id="A0A0L6UIA9"/>
<accession>A0A0L6UIA9</accession>
<sequence>FSTLALNEKHHKIKSLFHQQKITCFQNINSIFASCHRKISNYALWISQNCYQTIQLDSKEQCNQAQTVRTGIPCRHKIAHLLSGRCGKKNLSVGN</sequence>
<comment type="caution">
    <text evidence="1">The sequence shown here is derived from an EMBL/GenBank/DDBJ whole genome shotgun (WGS) entry which is preliminary data.</text>
</comment>
<keyword evidence="2" id="KW-1185">Reference proteome</keyword>
<protein>
    <submittedName>
        <fullName evidence="1">Uncharacterized protein</fullName>
    </submittedName>
</protein>
<name>A0A0L6UIA9_9BASI</name>
<feature type="non-terminal residue" evidence="1">
    <location>
        <position position="1"/>
    </location>
</feature>
<gene>
    <name evidence="1" type="ORF">VP01_577g2</name>
</gene>
<evidence type="ECO:0000313" key="1">
    <source>
        <dbReference type="EMBL" id="KNZ48276.1"/>
    </source>
</evidence>
<dbReference type="VEuPathDB" id="FungiDB:VP01_577g2"/>
<organism evidence="1 2">
    <name type="scientific">Puccinia sorghi</name>
    <dbReference type="NCBI Taxonomy" id="27349"/>
    <lineage>
        <taxon>Eukaryota</taxon>
        <taxon>Fungi</taxon>
        <taxon>Dikarya</taxon>
        <taxon>Basidiomycota</taxon>
        <taxon>Pucciniomycotina</taxon>
        <taxon>Pucciniomycetes</taxon>
        <taxon>Pucciniales</taxon>
        <taxon>Pucciniaceae</taxon>
        <taxon>Puccinia</taxon>
    </lineage>
</organism>
<dbReference type="EMBL" id="LAVV01011029">
    <property type="protein sequence ID" value="KNZ48276.1"/>
    <property type="molecule type" value="Genomic_DNA"/>
</dbReference>
<evidence type="ECO:0000313" key="2">
    <source>
        <dbReference type="Proteomes" id="UP000037035"/>
    </source>
</evidence>